<comment type="similarity">
    <text evidence="2 8 9">Belongs to the GPI family.</text>
</comment>
<dbReference type="InterPro" id="IPR018189">
    <property type="entry name" value="Phosphoglucose_isomerase_CS"/>
</dbReference>
<evidence type="ECO:0000256" key="4">
    <source>
        <dbReference type="ARBA" id="ARBA00022490"/>
    </source>
</evidence>
<dbReference type="PROSITE" id="PS51463">
    <property type="entry name" value="P_GLUCOSE_ISOMERASE_3"/>
    <property type="match status" value="1"/>
</dbReference>
<comment type="pathway">
    <text evidence="1 8 9">Carbohydrate degradation; glycolysis; D-glyceraldehyde 3-phosphate and glycerone phosphate from D-glucose: step 2/4.</text>
</comment>
<dbReference type="PANTHER" id="PTHR11469:SF1">
    <property type="entry name" value="GLUCOSE-6-PHOSPHATE ISOMERASE"/>
    <property type="match status" value="1"/>
</dbReference>
<dbReference type="PROSITE" id="PS00174">
    <property type="entry name" value="P_GLUCOSE_ISOMERASE_2"/>
    <property type="match status" value="1"/>
</dbReference>
<evidence type="ECO:0000256" key="8">
    <source>
        <dbReference type="HAMAP-Rule" id="MF_00473"/>
    </source>
</evidence>
<dbReference type="FunFam" id="3.40.50.10490:FF:000015">
    <property type="entry name" value="Glucose-6-phosphate isomerase"/>
    <property type="match status" value="1"/>
</dbReference>
<dbReference type="OrthoDB" id="140919at2"/>
<dbReference type="PRINTS" id="PR00662">
    <property type="entry name" value="G6PISOMERASE"/>
</dbReference>
<dbReference type="EMBL" id="WBZC01000022">
    <property type="protein sequence ID" value="KAB3535301.1"/>
    <property type="molecule type" value="Genomic_DNA"/>
</dbReference>
<evidence type="ECO:0000256" key="2">
    <source>
        <dbReference type="ARBA" id="ARBA00006604"/>
    </source>
</evidence>
<keyword evidence="6 8" id="KW-0413">Isomerase</keyword>
<evidence type="ECO:0000256" key="9">
    <source>
        <dbReference type="RuleBase" id="RU000612"/>
    </source>
</evidence>
<dbReference type="Gene3D" id="3.40.50.10490">
    <property type="entry name" value="Glucose-6-phosphate isomerase like protein, domain 1"/>
    <property type="match status" value="3"/>
</dbReference>
<dbReference type="UniPathway" id="UPA00109">
    <property type="reaction ID" value="UER00181"/>
</dbReference>
<dbReference type="CDD" id="cd05016">
    <property type="entry name" value="SIS_PGI_2"/>
    <property type="match status" value="1"/>
</dbReference>
<evidence type="ECO:0000256" key="3">
    <source>
        <dbReference type="ARBA" id="ARBA00022432"/>
    </source>
</evidence>
<gene>
    <name evidence="8" type="primary">pgi</name>
    <name evidence="11" type="ORF">F8154_06840</name>
</gene>
<dbReference type="GO" id="GO:0097367">
    <property type="term" value="F:carbohydrate derivative binding"/>
    <property type="evidence" value="ECO:0007669"/>
    <property type="project" value="InterPro"/>
</dbReference>
<proteinExistence type="inferred from homology"/>
<dbReference type="InterPro" id="IPR035476">
    <property type="entry name" value="SIS_PGI_1"/>
</dbReference>
<dbReference type="FunFam" id="3.40.50.10490:FF:000016">
    <property type="entry name" value="Glucose-6-phosphate isomerase"/>
    <property type="match status" value="1"/>
</dbReference>
<evidence type="ECO:0000256" key="1">
    <source>
        <dbReference type="ARBA" id="ARBA00004926"/>
    </source>
</evidence>
<dbReference type="GO" id="GO:0051156">
    <property type="term" value="P:glucose 6-phosphate metabolic process"/>
    <property type="evidence" value="ECO:0007669"/>
    <property type="project" value="TreeGrafter"/>
</dbReference>
<name>A0A6I0FGE0_9FIRM</name>
<comment type="caution">
    <text evidence="8">Lacks conserved residue(s) required for the propagation of feature annotation.</text>
</comment>
<dbReference type="InterPro" id="IPR001347">
    <property type="entry name" value="SIS_dom"/>
</dbReference>
<dbReference type="InterPro" id="IPR046348">
    <property type="entry name" value="SIS_dom_sf"/>
</dbReference>
<keyword evidence="12" id="KW-1185">Reference proteome</keyword>
<dbReference type="InterPro" id="IPR035482">
    <property type="entry name" value="SIS_PGI_2"/>
</dbReference>
<dbReference type="EC" id="5.3.1.9" evidence="8"/>
<dbReference type="RefSeq" id="WP_151860864.1">
    <property type="nucleotide sequence ID" value="NZ_WBZC01000022.1"/>
</dbReference>
<accession>A0A6I0FGE0</accession>
<dbReference type="SUPFAM" id="SSF53697">
    <property type="entry name" value="SIS domain"/>
    <property type="match status" value="1"/>
</dbReference>
<dbReference type="PROSITE" id="PS51464">
    <property type="entry name" value="SIS"/>
    <property type="match status" value="1"/>
</dbReference>
<organism evidence="11 12">
    <name type="scientific">Alkaliphilus pronyensis</name>
    <dbReference type="NCBI Taxonomy" id="1482732"/>
    <lineage>
        <taxon>Bacteria</taxon>
        <taxon>Bacillati</taxon>
        <taxon>Bacillota</taxon>
        <taxon>Clostridia</taxon>
        <taxon>Peptostreptococcales</taxon>
        <taxon>Natronincolaceae</taxon>
        <taxon>Alkaliphilus</taxon>
    </lineage>
</organism>
<keyword evidence="4 8" id="KW-0963">Cytoplasm</keyword>
<protein>
    <recommendedName>
        <fullName evidence="8">Glucose-6-phosphate isomerase</fullName>
        <shortName evidence="8">GPI</shortName>
        <ecNumber evidence="8">5.3.1.9</ecNumber>
    </recommendedName>
    <alternativeName>
        <fullName evidence="8">Phosphoglucose isomerase</fullName>
        <shortName evidence="8">PGI</shortName>
    </alternativeName>
    <alternativeName>
        <fullName evidence="8">Phosphohexose isomerase</fullName>
        <shortName evidence="8">PHI</shortName>
    </alternativeName>
</protein>
<dbReference type="GO" id="GO:0005829">
    <property type="term" value="C:cytosol"/>
    <property type="evidence" value="ECO:0007669"/>
    <property type="project" value="TreeGrafter"/>
</dbReference>
<comment type="subcellular location">
    <subcellularLocation>
        <location evidence="8">Cytoplasm</location>
    </subcellularLocation>
</comment>
<dbReference type="UniPathway" id="UPA00138"/>
<reference evidence="11 12" key="1">
    <citation type="submission" date="2019-10" db="EMBL/GenBank/DDBJ databases">
        <title>Alkaliphilus serpentinus sp. nov. and Alkaliphilus pronyensis sp. nov., two novel anaerobic alkaliphilic species isolated from the serpentinized-hosted hydrothermal field of the Prony Bay (New Caledonia).</title>
        <authorList>
            <person name="Postec A."/>
        </authorList>
    </citation>
    <scope>NUCLEOTIDE SEQUENCE [LARGE SCALE GENOMIC DNA]</scope>
    <source>
        <strain evidence="11 12">LacV</strain>
    </source>
</reference>
<dbReference type="CDD" id="cd05015">
    <property type="entry name" value="SIS_PGI_1"/>
    <property type="match status" value="1"/>
</dbReference>
<sequence length="449" mass="50455">MEKVKFDYSKAINFIGEHEFENMRPMLDVAHNLLHNKAGAGNNYTGWLQLPEEISNDELEEIIRTAEEIKGKCDAFIVVGIGGSYLGARSAIEMLTNHFHNYTSKDEKQTPNIYYAGHNISSTYLAQLIEIIKEKDVCVNVISKSGTTTEPALAFRALKNLLEKKYGKEEARKRIIATTDRKQGALKKLADEEGYKTFVIPDDVGGRFSVLTPVGLLPIAVAGIDITNIIEGAKACMENSYNSDISNNYCYQYAVARNILYSKGKTIELLVNYESALQYFGEWWKQLFGESEGKDYKGIFPATLNFSTDLHSMGQYIQEGKRNLFETVIQVKKPLEDIVINEEENNLDGLNYLAGKTISFVNEKALEATILAHVDGGVPNLIIGVPKLTPFYYGYLVYYFQKACGISGYLLGVNPFNQPGVEEYKRNMFALLGKPGFEKERAQLLKRLK</sequence>
<evidence type="ECO:0000256" key="6">
    <source>
        <dbReference type="ARBA" id="ARBA00023235"/>
    </source>
</evidence>
<dbReference type="GO" id="GO:0004347">
    <property type="term" value="F:glucose-6-phosphate isomerase activity"/>
    <property type="evidence" value="ECO:0007669"/>
    <property type="project" value="UniProtKB-UniRule"/>
</dbReference>
<evidence type="ECO:0000259" key="10">
    <source>
        <dbReference type="PROSITE" id="PS51464"/>
    </source>
</evidence>
<comment type="function">
    <text evidence="8">Catalyzes the reversible isomerization of glucose-6-phosphate to fructose-6-phosphate.</text>
</comment>
<keyword evidence="5 8" id="KW-0324">Glycolysis</keyword>
<feature type="active site" evidence="8">
    <location>
        <position position="425"/>
    </location>
</feature>
<evidence type="ECO:0000256" key="7">
    <source>
        <dbReference type="ARBA" id="ARBA00029321"/>
    </source>
</evidence>
<dbReference type="PANTHER" id="PTHR11469">
    <property type="entry name" value="GLUCOSE-6-PHOSPHATE ISOMERASE"/>
    <property type="match status" value="1"/>
</dbReference>
<feature type="domain" description="SIS" evidence="10">
    <location>
        <begin position="65"/>
        <end position="229"/>
    </location>
</feature>
<evidence type="ECO:0000313" key="12">
    <source>
        <dbReference type="Proteomes" id="UP000432715"/>
    </source>
</evidence>
<comment type="pathway">
    <text evidence="8">Carbohydrate biosynthesis; gluconeogenesis.</text>
</comment>
<comment type="caution">
    <text evidence="11">The sequence shown here is derived from an EMBL/GenBank/DDBJ whole genome shotgun (WGS) entry which is preliminary data.</text>
</comment>
<dbReference type="Pfam" id="PF00342">
    <property type="entry name" value="PGI"/>
    <property type="match status" value="1"/>
</dbReference>
<dbReference type="GO" id="GO:0006094">
    <property type="term" value="P:gluconeogenesis"/>
    <property type="evidence" value="ECO:0007669"/>
    <property type="project" value="UniProtKB-UniRule"/>
</dbReference>
<feature type="active site" description="Proton donor" evidence="8">
    <location>
        <position position="290"/>
    </location>
</feature>
<dbReference type="AlphaFoldDB" id="A0A6I0FGE0"/>
<evidence type="ECO:0000256" key="5">
    <source>
        <dbReference type="ARBA" id="ARBA00023152"/>
    </source>
</evidence>
<dbReference type="PROSITE" id="PS00765">
    <property type="entry name" value="P_GLUCOSE_ISOMERASE_1"/>
    <property type="match status" value="1"/>
</dbReference>
<evidence type="ECO:0000313" key="11">
    <source>
        <dbReference type="EMBL" id="KAB3535301.1"/>
    </source>
</evidence>
<keyword evidence="3 8" id="KW-0312">Gluconeogenesis</keyword>
<dbReference type="InterPro" id="IPR001672">
    <property type="entry name" value="G6P_Isomerase"/>
</dbReference>
<dbReference type="GO" id="GO:0006096">
    <property type="term" value="P:glycolytic process"/>
    <property type="evidence" value="ECO:0007669"/>
    <property type="project" value="UniProtKB-UniRule"/>
</dbReference>
<comment type="catalytic activity">
    <reaction evidence="7 8 9">
        <text>alpha-D-glucose 6-phosphate = beta-D-fructose 6-phosphate</text>
        <dbReference type="Rhea" id="RHEA:11816"/>
        <dbReference type="ChEBI" id="CHEBI:57634"/>
        <dbReference type="ChEBI" id="CHEBI:58225"/>
        <dbReference type="EC" id="5.3.1.9"/>
    </reaction>
</comment>
<dbReference type="NCBIfam" id="NF010697">
    <property type="entry name" value="PRK14097.1"/>
    <property type="match status" value="1"/>
</dbReference>
<dbReference type="GO" id="GO:0048029">
    <property type="term" value="F:monosaccharide binding"/>
    <property type="evidence" value="ECO:0007669"/>
    <property type="project" value="TreeGrafter"/>
</dbReference>
<dbReference type="HAMAP" id="MF_00473">
    <property type="entry name" value="G6P_isomerase"/>
    <property type="match status" value="1"/>
</dbReference>
<dbReference type="Proteomes" id="UP000432715">
    <property type="component" value="Unassembled WGS sequence"/>
</dbReference>